<sequence>MRTRWLQWIGLGVAPLAWALSTELSQITPYIDCRQNIPWSAVFCGATLFVSVAGIAAARAVSPGRVQTKRFVVDVGFLIALAFVFALLLQEAATMLLDACQR</sequence>
<dbReference type="EMBL" id="JACDTY010000027">
    <property type="protein sequence ID" value="MBA1144752.1"/>
    <property type="molecule type" value="Genomic_DNA"/>
</dbReference>
<keyword evidence="1" id="KW-1133">Transmembrane helix</keyword>
<keyword evidence="1" id="KW-0812">Transmembrane</keyword>
<dbReference type="AlphaFoldDB" id="A0A838BEL0"/>
<proteinExistence type="predicted"/>
<evidence type="ECO:0000256" key="1">
    <source>
        <dbReference type="SAM" id="Phobius"/>
    </source>
</evidence>
<protein>
    <submittedName>
        <fullName evidence="2">Uncharacterized protein</fullName>
    </submittedName>
</protein>
<keyword evidence="1" id="KW-0472">Membrane</keyword>
<gene>
    <name evidence="2" type="ORF">H0241_31640</name>
</gene>
<keyword evidence="3" id="KW-1185">Reference proteome</keyword>
<dbReference type="Proteomes" id="UP000558284">
    <property type="component" value="Unassembled WGS sequence"/>
</dbReference>
<feature type="transmembrane region" description="Helical" evidence="1">
    <location>
        <begin position="71"/>
        <end position="89"/>
    </location>
</feature>
<dbReference type="RefSeq" id="WP_181061685.1">
    <property type="nucleotide sequence ID" value="NZ_JACDTY010000027.1"/>
</dbReference>
<reference evidence="2 3" key="1">
    <citation type="submission" date="2020-07" db="EMBL/GenBank/DDBJ databases">
        <title>Definition of the novel symbiovar canariense within Mesorhizobium novociceri, a new species of genus Mesorhizobium nodulating Cicer canariense in the Caldera de Taburiente National Park (La Palma, Canary Islands).</title>
        <authorList>
            <person name="Leon-Barrios M."/>
            <person name="Perez-Yepez J."/>
            <person name="Flores-Felix J.D."/>
            <person name="Ramirez-Baena M.H."/>
            <person name="Pulido-Suarez L."/>
            <person name="Igual J.M."/>
            <person name="Velazquez E."/>
            <person name="Peix A."/>
        </authorList>
    </citation>
    <scope>NUCLEOTIDE SEQUENCE [LARGE SCALE GENOMIC DNA]</scope>
    <source>
        <strain evidence="2 3">CCANP35</strain>
    </source>
</reference>
<evidence type="ECO:0000313" key="2">
    <source>
        <dbReference type="EMBL" id="MBA1144752.1"/>
    </source>
</evidence>
<name>A0A838BEL0_9HYPH</name>
<feature type="transmembrane region" description="Helical" evidence="1">
    <location>
        <begin position="37"/>
        <end position="59"/>
    </location>
</feature>
<comment type="caution">
    <text evidence="2">The sequence shown here is derived from an EMBL/GenBank/DDBJ whole genome shotgun (WGS) entry which is preliminary data.</text>
</comment>
<accession>A0A838BEL0</accession>
<organism evidence="2 3">
    <name type="scientific">Mesorhizobium neociceri</name>
    <dbReference type="NCBI Taxonomy" id="1307853"/>
    <lineage>
        <taxon>Bacteria</taxon>
        <taxon>Pseudomonadati</taxon>
        <taxon>Pseudomonadota</taxon>
        <taxon>Alphaproteobacteria</taxon>
        <taxon>Hyphomicrobiales</taxon>
        <taxon>Phyllobacteriaceae</taxon>
        <taxon>Mesorhizobium</taxon>
    </lineage>
</organism>
<evidence type="ECO:0000313" key="3">
    <source>
        <dbReference type="Proteomes" id="UP000558284"/>
    </source>
</evidence>